<evidence type="ECO:0000256" key="14">
    <source>
        <dbReference type="SAM" id="Phobius"/>
    </source>
</evidence>
<dbReference type="Pfam" id="PF05222">
    <property type="entry name" value="AlaDh_PNT_N"/>
    <property type="match status" value="1"/>
</dbReference>
<dbReference type="SMART" id="SM01003">
    <property type="entry name" value="AlaDh_PNT_N"/>
    <property type="match status" value="1"/>
</dbReference>
<comment type="function">
    <text evidence="1 13">The transhydrogenation between NADH and NADP is coupled to respiration and ATP hydrolysis and functions as a proton pump across the membrane.</text>
</comment>
<evidence type="ECO:0000256" key="3">
    <source>
        <dbReference type="ARBA" id="ARBA00022475"/>
    </source>
</evidence>
<sequence>MRIGTPKEVYAGENRVAMTPDSALQLQKLGHTCVIETGAGAAAGFSDDAYRQAGVSVVANAAELFEQSDVIAKVRAPEAEEVARLSSGKTLISFFYPAQNKELLDQASATGANVIAMDMVPRISRAQKMDALSSMANIAGYRAVIEAGNNFGRFFTGQVTAAGKIPPAKVLVIGAGVAGLAAVGTSVSLGAITYAFDVRPEVAEQIESMGAQFVFLDFAGQQQDGAATGGYAAPSSPEFREAQLKKFRELAPDIDIVITTALIPGRDAPKLWLDDMVAAMKPGSVIVDLAAERGGNCDLTVADQKIVTPNGVTVIGYTDFPSRMAAQSSTLYATNIRHMMTDLTPAKDGVIVHNMEDDVIRGATVAFDGAITYPPPPPKIQAIAAAKPKEKVKEPTPEEKKAKEQAAFKAQTRNQIGLLAGGGALILLAGLYAPASFMSHFIVFVLSCYVGFQVIWNVSHSLHTPLMAITNAISSIIILGALMQIGSSSILVILLAALSVFMAGINIFGGFMVTRRMLAMFQKS</sequence>
<feature type="transmembrane region" description="Helical" evidence="14">
    <location>
        <begin position="441"/>
        <end position="459"/>
    </location>
</feature>
<keyword evidence="11 14" id="KW-0472">Membrane</keyword>
<evidence type="ECO:0000256" key="8">
    <source>
        <dbReference type="ARBA" id="ARBA00022967"/>
    </source>
</evidence>
<name>A0ABW4M8T1_9HYPH</name>
<evidence type="ECO:0000256" key="7">
    <source>
        <dbReference type="ARBA" id="ARBA00022857"/>
    </source>
</evidence>
<keyword evidence="8 13" id="KW-1278">Translocase</keyword>
<evidence type="ECO:0000256" key="6">
    <source>
        <dbReference type="ARBA" id="ARBA00022741"/>
    </source>
</evidence>
<keyword evidence="7 13" id="KW-0521">NADP</keyword>
<feature type="domain" description="Alanine dehydrogenase/pyridine nucleotide transhydrogenase N-terminal" evidence="16">
    <location>
        <begin position="4"/>
        <end position="139"/>
    </location>
</feature>
<keyword evidence="6 13" id="KW-0547">Nucleotide-binding</keyword>
<proteinExistence type="inferred from homology"/>
<dbReference type="SUPFAM" id="SSF51735">
    <property type="entry name" value="NAD(P)-binding Rossmann-fold domains"/>
    <property type="match status" value="1"/>
</dbReference>
<comment type="caution">
    <text evidence="17">The sequence shown here is derived from an EMBL/GenBank/DDBJ whole genome shotgun (WGS) entry which is preliminary data.</text>
</comment>
<evidence type="ECO:0000313" key="18">
    <source>
        <dbReference type="Proteomes" id="UP001597322"/>
    </source>
</evidence>
<dbReference type="RefSeq" id="WP_377405032.1">
    <property type="nucleotide sequence ID" value="NZ_JBHUEQ010000039.1"/>
</dbReference>
<dbReference type="SMART" id="SM01002">
    <property type="entry name" value="AlaDh_PNT_C"/>
    <property type="match status" value="1"/>
</dbReference>
<reference evidence="18" key="1">
    <citation type="journal article" date="2019" name="Int. J. Syst. Evol. Microbiol.">
        <title>The Global Catalogue of Microorganisms (GCM) 10K type strain sequencing project: providing services to taxonomists for standard genome sequencing and annotation.</title>
        <authorList>
            <consortium name="The Broad Institute Genomics Platform"/>
            <consortium name="The Broad Institute Genome Sequencing Center for Infectious Disease"/>
            <person name="Wu L."/>
            <person name="Ma J."/>
        </authorList>
    </citation>
    <scope>NUCLEOTIDE SEQUENCE [LARGE SCALE GENOMIC DNA]</scope>
    <source>
        <strain evidence="18">CG52</strain>
    </source>
</reference>
<protein>
    <recommendedName>
        <fullName evidence="13">NAD(P) transhydrogenase subunit alpha</fullName>
        <ecNumber evidence="13">7.1.1.1</ecNumber>
    </recommendedName>
</protein>
<comment type="subcellular location">
    <subcellularLocation>
        <location evidence="2">Cell inner membrane</location>
        <topology evidence="2">Multi-pass membrane protein</topology>
    </subcellularLocation>
</comment>
<comment type="catalytic activity">
    <reaction evidence="12 13">
        <text>NAD(+) + NADPH + H(+)(in) = NADH + NADP(+) + H(+)(out)</text>
        <dbReference type="Rhea" id="RHEA:47992"/>
        <dbReference type="ChEBI" id="CHEBI:15378"/>
        <dbReference type="ChEBI" id="CHEBI:57540"/>
        <dbReference type="ChEBI" id="CHEBI:57783"/>
        <dbReference type="ChEBI" id="CHEBI:57945"/>
        <dbReference type="ChEBI" id="CHEBI:58349"/>
        <dbReference type="EC" id="7.1.1.1"/>
    </reaction>
</comment>
<evidence type="ECO:0000256" key="5">
    <source>
        <dbReference type="ARBA" id="ARBA00022692"/>
    </source>
</evidence>
<organism evidence="17 18">
    <name type="scientific">Rhizobium helianthi</name>
    <dbReference type="NCBI Taxonomy" id="1132695"/>
    <lineage>
        <taxon>Bacteria</taxon>
        <taxon>Pseudomonadati</taxon>
        <taxon>Pseudomonadota</taxon>
        <taxon>Alphaproteobacteria</taxon>
        <taxon>Hyphomicrobiales</taxon>
        <taxon>Rhizobiaceae</taxon>
        <taxon>Rhizobium/Agrobacterium group</taxon>
        <taxon>Rhizobium</taxon>
    </lineage>
</organism>
<evidence type="ECO:0000256" key="9">
    <source>
        <dbReference type="ARBA" id="ARBA00022989"/>
    </source>
</evidence>
<evidence type="ECO:0000256" key="4">
    <source>
        <dbReference type="ARBA" id="ARBA00022519"/>
    </source>
</evidence>
<dbReference type="InterPro" id="IPR007886">
    <property type="entry name" value="AlaDH/PNT_N"/>
</dbReference>
<evidence type="ECO:0000256" key="13">
    <source>
        <dbReference type="PIRNR" id="PIRNR000203"/>
    </source>
</evidence>
<evidence type="ECO:0000256" key="2">
    <source>
        <dbReference type="ARBA" id="ARBA00004429"/>
    </source>
</evidence>
<gene>
    <name evidence="17" type="ORF">ACFSE1_18940</name>
</gene>
<dbReference type="Pfam" id="PF12769">
    <property type="entry name" value="PNTB_4TM"/>
    <property type="match status" value="1"/>
</dbReference>
<dbReference type="NCBIfam" id="NF006942">
    <property type="entry name" value="PRK09424.1"/>
    <property type="match status" value="1"/>
</dbReference>
<feature type="transmembrane region" description="Helical" evidence="14">
    <location>
        <begin position="416"/>
        <end position="435"/>
    </location>
</feature>
<dbReference type="Pfam" id="PF01262">
    <property type="entry name" value="AlaDh_PNT_C"/>
    <property type="match status" value="1"/>
</dbReference>
<evidence type="ECO:0000313" key="17">
    <source>
        <dbReference type="EMBL" id="MFD1747552.1"/>
    </source>
</evidence>
<feature type="transmembrane region" description="Helical" evidence="14">
    <location>
        <begin position="491"/>
        <end position="513"/>
    </location>
</feature>
<dbReference type="InterPro" id="IPR036291">
    <property type="entry name" value="NAD(P)-bd_dom_sf"/>
</dbReference>
<dbReference type="SUPFAM" id="SSF52283">
    <property type="entry name" value="Formate/glycerate dehydrogenase catalytic domain-like"/>
    <property type="match status" value="1"/>
</dbReference>
<accession>A0ABW4M8T1</accession>
<keyword evidence="5 14" id="KW-0812">Transmembrane</keyword>
<dbReference type="Proteomes" id="UP001597322">
    <property type="component" value="Unassembled WGS sequence"/>
</dbReference>
<evidence type="ECO:0000256" key="10">
    <source>
        <dbReference type="ARBA" id="ARBA00023027"/>
    </source>
</evidence>
<feature type="transmembrane region" description="Helical" evidence="14">
    <location>
        <begin position="466"/>
        <end position="485"/>
    </location>
</feature>
<keyword evidence="9 14" id="KW-1133">Transmembrane helix</keyword>
<keyword evidence="3" id="KW-1003">Cell membrane</keyword>
<evidence type="ECO:0000259" key="16">
    <source>
        <dbReference type="SMART" id="SM01003"/>
    </source>
</evidence>
<dbReference type="CDD" id="cd05304">
    <property type="entry name" value="Rubrum_tdh"/>
    <property type="match status" value="1"/>
</dbReference>
<dbReference type="PANTHER" id="PTHR10160">
    <property type="entry name" value="NAD(P) TRANSHYDROGENASE"/>
    <property type="match status" value="1"/>
</dbReference>
<keyword evidence="4" id="KW-0997">Cell inner membrane</keyword>
<dbReference type="EC" id="7.1.1.1" evidence="13"/>
<keyword evidence="10 13" id="KW-0520">NAD</keyword>
<feature type="domain" description="Alanine dehydrogenase/pyridine nucleotide transhydrogenase NAD(H)-binding" evidence="15">
    <location>
        <begin position="148"/>
        <end position="316"/>
    </location>
</feature>
<evidence type="ECO:0000259" key="15">
    <source>
        <dbReference type="SMART" id="SM01002"/>
    </source>
</evidence>
<dbReference type="EMBL" id="JBHUEQ010000039">
    <property type="protein sequence ID" value="MFD1747552.1"/>
    <property type="molecule type" value="Genomic_DNA"/>
</dbReference>
<dbReference type="PANTHER" id="PTHR10160:SF19">
    <property type="entry name" value="PROTON-TRANSLOCATING NAD(P)(+) TRANSHYDROGENASE"/>
    <property type="match status" value="1"/>
</dbReference>
<dbReference type="InterPro" id="IPR007698">
    <property type="entry name" value="AlaDH/PNT_NAD(H)-bd"/>
</dbReference>
<dbReference type="NCBIfam" id="TIGR00561">
    <property type="entry name" value="pntA"/>
    <property type="match status" value="1"/>
</dbReference>
<keyword evidence="18" id="KW-1185">Reference proteome</keyword>
<dbReference type="InterPro" id="IPR024605">
    <property type="entry name" value="NADP_transhyd_a_C"/>
</dbReference>
<dbReference type="PIRSF" id="PIRSF000203">
    <property type="entry name" value="NADP_transhydrogenase_alpha"/>
    <property type="match status" value="1"/>
</dbReference>
<evidence type="ECO:0000256" key="12">
    <source>
        <dbReference type="ARBA" id="ARBA00048202"/>
    </source>
</evidence>
<comment type="similarity">
    <text evidence="13">Belongs to the AlaDH/PNT family.</text>
</comment>
<dbReference type="Gene3D" id="3.40.50.720">
    <property type="entry name" value="NAD(P)-binding Rossmann-like Domain"/>
    <property type="match status" value="2"/>
</dbReference>
<evidence type="ECO:0000256" key="1">
    <source>
        <dbReference type="ARBA" id="ARBA00003943"/>
    </source>
</evidence>
<dbReference type="InterPro" id="IPR026255">
    <property type="entry name" value="NADP_transhyd_a"/>
</dbReference>
<evidence type="ECO:0000256" key="11">
    <source>
        <dbReference type="ARBA" id="ARBA00023136"/>
    </source>
</evidence>